<comment type="caution">
    <text evidence="2">The sequence shown here is derived from an EMBL/GenBank/DDBJ whole genome shotgun (WGS) entry which is preliminary data.</text>
</comment>
<organism evidence="2 3">
    <name type="scientific">Flagellimonas nanhaiensis</name>
    <dbReference type="NCBI Taxonomy" id="2292706"/>
    <lineage>
        <taxon>Bacteria</taxon>
        <taxon>Pseudomonadati</taxon>
        <taxon>Bacteroidota</taxon>
        <taxon>Flavobacteriia</taxon>
        <taxon>Flavobacteriales</taxon>
        <taxon>Flavobacteriaceae</taxon>
        <taxon>Flagellimonas</taxon>
    </lineage>
</organism>
<keyword evidence="1" id="KW-1133">Transmembrane helix</keyword>
<dbReference type="Proteomes" id="UP000261828">
    <property type="component" value="Unassembled WGS sequence"/>
</dbReference>
<sequence>MTYKIKSLIYFSCFLIACVVYYGIEQENQLTDQINSATLVETEFDDVDEPLDELRSDFEAAKQ</sequence>
<keyword evidence="1" id="KW-0472">Membrane</keyword>
<feature type="transmembrane region" description="Helical" evidence="1">
    <location>
        <begin position="7"/>
        <end position="24"/>
    </location>
</feature>
<protein>
    <submittedName>
        <fullName evidence="2">Uncharacterized protein</fullName>
    </submittedName>
</protein>
<keyword evidence="3" id="KW-1185">Reference proteome</keyword>
<evidence type="ECO:0000313" key="2">
    <source>
        <dbReference type="EMBL" id="RDY59249.1"/>
    </source>
</evidence>
<proteinExistence type="predicted"/>
<dbReference type="AlphaFoldDB" id="A0A371JP07"/>
<keyword evidence="1" id="KW-0812">Transmembrane</keyword>
<reference evidence="2 3" key="1">
    <citation type="submission" date="2018-08" db="EMBL/GenBank/DDBJ databases">
        <title>Muricauda nanhaiensis sp. nov., isolated from seawater of the South China Sea.</title>
        <authorList>
            <person name="Dang Y."/>
        </authorList>
    </citation>
    <scope>NUCLEOTIDE SEQUENCE [LARGE SCALE GENOMIC DNA]</scope>
    <source>
        <strain evidence="2 3">SM1704</strain>
    </source>
</reference>
<dbReference type="PROSITE" id="PS51257">
    <property type="entry name" value="PROKAR_LIPOPROTEIN"/>
    <property type="match status" value="1"/>
</dbReference>
<evidence type="ECO:0000313" key="3">
    <source>
        <dbReference type="Proteomes" id="UP000261828"/>
    </source>
</evidence>
<dbReference type="EMBL" id="QTJX01000002">
    <property type="protein sequence ID" value="RDY59249.1"/>
    <property type="molecule type" value="Genomic_DNA"/>
</dbReference>
<accession>A0A371JP07</accession>
<dbReference type="RefSeq" id="WP_116183863.1">
    <property type="nucleotide sequence ID" value="NZ_QTJX01000002.1"/>
</dbReference>
<dbReference type="OrthoDB" id="1451712at2"/>
<name>A0A371JP07_9FLAO</name>
<gene>
    <name evidence="2" type="ORF">DX873_07565</name>
</gene>
<evidence type="ECO:0000256" key="1">
    <source>
        <dbReference type="SAM" id="Phobius"/>
    </source>
</evidence>